<dbReference type="RefSeq" id="WP_176127117.1">
    <property type="nucleotide sequence ID" value="NZ_BAAANQ010000002.1"/>
</dbReference>
<proteinExistence type="inferred from homology"/>
<dbReference type="EMBL" id="BAAANQ010000002">
    <property type="protein sequence ID" value="GAA2045562.1"/>
    <property type="molecule type" value="Genomic_DNA"/>
</dbReference>
<keyword evidence="3" id="KW-1185">Reference proteome</keyword>
<dbReference type="Proteomes" id="UP001403094">
    <property type="component" value="Unassembled WGS sequence"/>
</dbReference>
<dbReference type="Pfam" id="PF00480">
    <property type="entry name" value="ROK"/>
    <property type="match status" value="1"/>
</dbReference>
<dbReference type="PROSITE" id="PS01125">
    <property type="entry name" value="ROK"/>
    <property type="match status" value="1"/>
</dbReference>
<name>A0ABP5GFG6_9ACTN</name>
<dbReference type="InterPro" id="IPR036388">
    <property type="entry name" value="WH-like_DNA-bd_sf"/>
</dbReference>
<gene>
    <name evidence="2" type="ORF">GCM10009757_12260</name>
</gene>
<dbReference type="InterPro" id="IPR049874">
    <property type="entry name" value="ROK_cs"/>
</dbReference>
<evidence type="ECO:0000256" key="1">
    <source>
        <dbReference type="ARBA" id="ARBA00006479"/>
    </source>
</evidence>
<protein>
    <submittedName>
        <fullName evidence="2">ROK family transcriptional regulator</fullName>
    </submittedName>
</protein>
<dbReference type="Gene3D" id="3.30.420.40">
    <property type="match status" value="2"/>
</dbReference>
<evidence type="ECO:0000313" key="2">
    <source>
        <dbReference type="EMBL" id="GAA2045562.1"/>
    </source>
</evidence>
<dbReference type="InterPro" id="IPR043129">
    <property type="entry name" value="ATPase_NBD"/>
</dbReference>
<dbReference type="PANTHER" id="PTHR18964:SF149">
    <property type="entry name" value="BIFUNCTIONAL UDP-N-ACETYLGLUCOSAMINE 2-EPIMERASE_N-ACETYLMANNOSAMINE KINASE"/>
    <property type="match status" value="1"/>
</dbReference>
<reference evidence="3" key="1">
    <citation type="journal article" date="2019" name="Int. J. Syst. Evol. Microbiol.">
        <title>The Global Catalogue of Microorganisms (GCM) 10K type strain sequencing project: providing services to taxonomists for standard genome sequencing and annotation.</title>
        <authorList>
            <consortium name="The Broad Institute Genomics Platform"/>
            <consortium name="The Broad Institute Genome Sequencing Center for Infectious Disease"/>
            <person name="Wu L."/>
            <person name="Ma J."/>
        </authorList>
    </citation>
    <scope>NUCLEOTIDE SEQUENCE [LARGE SCALE GENOMIC DNA]</scope>
    <source>
        <strain evidence="3">JCM 14549</strain>
    </source>
</reference>
<comment type="caution">
    <text evidence="2">The sequence shown here is derived from an EMBL/GenBank/DDBJ whole genome shotgun (WGS) entry which is preliminary data.</text>
</comment>
<accession>A0ABP5GFG6</accession>
<evidence type="ECO:0000313" key="3">
    <source>
        <dbReference type="Proteomes" id="UP001403094"/>
    </source>
</evidence>
<dbReference type="PANTHER" id="PTHR18964">
    <property type="entry name" value="ROK (REPRESSOR, ORF, KINASE) FAMILY"/>
    <property type="match status" value="1"/>
</dbReference>
<dbReference type="InterPro" id="IPR000600">
    <property type="entry name" value="ROK"/>
</dbReference>
<comment type="similarity">
    <text evidence="1">Belongs to the ROK (NagC/XylR) family.</text>
</comment>
<dbReference type="Gene3D" id="1.10.10.10">
    <property type="entry name" value="Winged helix-like DNA-binding domain superfamily/Winged helix DNA-binding domain"/>
    <property type="match status" value="1"/>
</dbReference>
<dbReference type="SUPFAM" id="SSF53067">
    <property type="entry name" value="Actin-like ATPase domain"/>
    <property type="match status" value="1"/>
</dbReference>
<dbReference type="InterPro" id="IPR036390">
    <property type="entry name" value="WH_DNA-bd_sf"/>
</dbReference>
<dbReference type="SUPFAM" id="SSF46785">
    <property type="entry name" value="Winged helix' DNA-binding domain"/>
    <property type="match status" value="1"/>
</dbReference>
<organism evidence="2 3">
    <name type="scientific">Streptomyces cheonanensis</name>
    <dbReference type="NCBI Taxonomy" id="312720"/>
    <lineage>
        <taxon>Bacteria</taxon>
        <taxon>Bacillati</taxon>
        <taxon>Actinomycetota</taxon>
        <taxon>Actinomycetes</taxon>
        <taxon>Kitasatosporales</taxon>
        <taxon>Streptomycetaceae</taxon>
        <taxon>Streptomyces</taxon>
    </lineage>
</organism>
<sequence length="402" mass="41476">MSGAEGVPAQRSSRHIRTANRYRVLRRVLAAGPISRPELAAATGLSQATVATVTGELHRLGMVRAAGFEDSAGGRPRALLAADPAGGTLIGVDVAETYVHAELFDLTLRVRASTRLPPAPGEDGPARVVERIARAVGRLLADDGAPAGAPVLGVGVTMPGMVDREGGVSVFAANWDWREVPLLDLLTRRIPYRLYLDNPLRATTVAELWFGAARGRQDAVVVNLGTGVGAGLALGGAVHRGASNGAGEWGHTTLVHGGRVCRCGRRGCVESYVGAPGIIRTLTELAPDAAAARAGDQTAVIAALAAGCRAADPVALRVLEVWADQLGAAVADLVNLLDPEVVVLSSWVAREFGAALLTAVREAVDRYALGRPAARAEIVLSPVEGNPVSLGAATFALEGALA</sequence>